<evidence type="ECO:0000313" key="1">
    <source>
        <dbReference type="EMBL" id="MDH6060129.1"/>
    </source>
</evidence>
<dbReference type="EMBL" id="JANQDH010000043">
    <property type="protein sequence ID" value="MDH6060129.1"/>
    <property type="molecule type" value="Genomic_DNA"/>
</dbReference>
<accession>A0AA43GR03</accession>
<reference evidence="1 2" key="1">
    <citation type="journal article" date="2023" name="J. Phycol.">
        <title>Chrysosporum ovalisporum is synonymous with the true-branching cyanobacterium Umezakia natans (Nostocales/Aphanizomenonaceae).</title>
        <authorList>
            <person name="McGregor G.B."/>
            <person name="Sendall B.C."/>
            <person name="Niiyama Y."/>
            <person name="Tuji A."/>
            <person name="Willis A."/>
        </authorList>
    </citation>
    <scope>NUCLEOTIDE SEQUENCE [LARGE SCALE GENOMIC DNA]</scope>
    <source>
        <strain evidence="1 2">ANA360D</strain>
    </source>
</reference>
<gene>
    <name evidence="1" type="ORF">NWP17_06700</name>
</gene>
<dbReference type="AlphaFoldDB" id="A0AA43GR03"/>
<organism evidence="1 2">
    <name type="scientific">Chrysosporum bergii ANA360D</name>
    <dbReference type="NCBI Taxonomy" id="617107"/>
    <lineage>
        <taxon>Bacteria</taxon>
        <taxon>Bacillati</taxon>
        <taxon>Cyanobacteriota</taxon>
        <taxon>Cyanophyceae</taxon>
        <taxon>Nostocales</taxon>
        <taxon>Nodulariaceae</taxon>
        <taxon>Chrysosporum</taxon>
    </lineage>
</organism>
<dbReference type="RefSeq" id="WP_280654141.1">
    <property type="nucleotide sequence ID" value="NZ_JANQDH010000043.1"/>
</dbReference>
<dbReference type="Proteomes" id="UP001159387">
    <property type="component" value="Unassembled WGS sequence"/>
</dbReference>
<evidence type="ECO:0000313" key="2">
    <source>
        <dbReference type="Proteomes" id="UP001159387"/>
    </source>
</evidence>
<dbReference type="SUPFAM" id="SSF53795">
    <property type="entry name" value="PEP carboxykinase-like"/>
    <property type="match status" value="1"/>
</dbReference>
<name>A0AA43GR03_9CYAN</name>
<sequence>MYIYTAYNLCIYSEIELPELFSAQGNPQVIVRRGRLDNIHPETTDGGNIILSPISFGVRFLIQNGCEITFDADSIVDESTIRALLLGFAMSLLLRQRGLLVLHGSSVVINNGVVGFIGGSGWGKSTLAETFRTQGYPILTDDVMPIQTNTEYPLVMPSFPQIKLWPETAAVLGHDLEKLTQVIPNLPKLAHRFTDGFSQESLPLKKIYILAKGSNHEIIPLSPQIAVLELIRHTRSTEWMTNIEFKKSNLQQCASLAKNVSISRFTRKPALADLIQLVQLVQADLSNSIVKVSQNQPHLNTIFCGRSHKF</sequence>
<comment type="caution">
    <text evidence="1">The sequence shown here is derived from an EMBL/GenBank/DDBJ whole genome shotgun (WGS) entry which is preliminary data.</text>
</comment>
<dbReference type="InterPro" id="IPR027417">
    <property type="entry name" value="P-loop_NTPase"/>
</dbReference>
<proteinExistence type="predicted"/>
<keyword evidence="2" id="KW-1185">Reference proteome</keyword>
<protein>
    <submittedName>
        <fullName evidence="1">Uncharacterized protein</fullName>
    </submittedName>
</protein>
<dbReference type="Gene3D" id="3.40.50.300">
    <property type="entry name" value="P-loop containing nucleotide triphosphate hydrolases"/>
    <property type="match status" value="1"/>
</dbReference>